<evidence type="ECO:0000313" key="2">
    <source>
        <dbReference type="EMBL" id="MFD2648751.1"/>
    </source>
</evidence>
<proteinExistence type="predicted"/>
<feature type="region of interest" description="Disordered" evidence="1">
    <location>
        <begin position="47"/>
        <end position="95"/>
    </location>
</feature>
<sequence>MPDIDEDRIRQRAYQIWERKGRPEGNPDDHWHEAVGELMGEDHLASGGVEVGSATSHHPGGTLPAGGARVAGSIGTGGGSTANDGTGSQPGRDSE</sequence>
<protein>
    <submittedName>
        <fullName evidence="2">DUF2934 domain-containing protein</fullName>
    </submittedName>
</protein>
<organism evidence="2 3">
    <name type="scientific">Devosia albogilva</name>
    <dbReference type="NCBI Taxonomy" id="429726"/>
    <lineage>
        <taxon>Bacteria</taxon>
        <taxon>Pseudomonadati</taxon>
        <taxon>Pseudomonadota</taxon>
        <taxon>Alphaproteobacteria</taxon>
        <taxon>Hyphomicrobiales</taxon>
        <taxon>Devosiaceae</taxon>
        <taxon>Devosia</taxon>
    </lineage>
</organism>
<dbReference type="InterPro" id="IPR021327">
    <property type="entry name" value="DUF2934"/>
</dbReference>
<dbReference type="Proteomes" id="UP001597521">
    <property type="component" value="Unassembled WGS sequence"/>
</dbReference>
<dbReference type="RefSeq" id="WP_386834038.1">
    <property type="nucleotide sequence ID" value="NZ_JBHUNP010000001.1"/>
</dbReference>
<evidence type="ECO:0000313" key="3">
    <source>
        <dbReference type="Proteomes" id="UP001597521"/>
    </source>
</evidence>
<gene>
    <name evidence="2" type="ORF">ACFSX5_13200</name>
</gene>
<accession>A0ABW5QMQ6</accession>
<evidence type="ECO:0000256" key="1">
    <source>
        <dbReference type="SAM" id="MobiDB-lite"/>
    </source>
</evidence>
<reference evidence="3" key="1">
    <citation type="journal article" date="2019" name="Int. J. Syst. Evol. Microbiol.">
        <title>The Global Catalogue of Microorganisms (GCM) 10K type strain sequencing project: providing services to taxonomists for standard genome sequencing and annotation.</title>
        <authorList>
            <consortium name="The Broad Institute Genomics Platform"/>
            <consortium name="The Broad Institute Genome Sequencing Center for Infectious Disease"/>
            <person name="Wu L."/>
            <person name="Ma J."/>
        </authorList>
    </citation>
    <scope>NUCLEOTIDE SEQUENCE [LARGE SCALE GENOMIC DNA]</scope>
    <source>
        <strain evidence="3">CCM 7427</strain>
    </source>
</reference>
<comment type="caution">
    <text evidence="2">The sequence shown here is derived from an EMBL/GenBank/DDBJ whole genome shotgun (WGS) entry which is preliminary data.</text>
</comment>
<name>A0ABW5QMQ6_9HYPH</name>
<dbReference type="EMBL" id="JBHUNP010000001">
    <property type="protein sequence ID" value="MFD2648751.1"/>
    <property type="molecule type" value="Genomic_DNA"/>
</dbReference>
<keyword evidence="3" id="KW-1185">Reference proteome</keyword>
<feature type="compositionally biased region" description="Polar residues" evidence="1">
    <location>
        <begin position="83"/>
        <end position="95"/>
    </location>
</feature>
<dbReference type="Pfam" id="PF11154">
    <property type="entry name" value="DUF2934"/>
    <property type="match status" value="1"/>
</dbReference>